<evidence type="ECO:0000259" key="7">
    <source>
        <dbReference type="Pfam" id="PF18004"/>
    </source>
</evidence>
<dbReference type="PANTHER" id="PTHR10943:SF2">
    <property type="entry name" value="26S PROTEASOME NON-ATPASE REGULATORY SUBUNIT 1"/>
    <property type="match status" value="1"/>
</dbReference>
<feature type="compositionally biased region" description="Low complexity" evidence="6">
    <location>
        <begin position="930"/>
        <end position="947"/>
    </location>
</feature>
<dbReference type="Proteomes" id="UP000218231">
    <property type="component" value="Unassembled WGS sequence"/>
</dbReference>
<dbReference type="SUPFAM" id="SSF48371">
    <property type="entry name" value="ARM repeat"/>
    <property type="match status" value="1"/>
</dbReference>
<dbReference type="OrthoDB" id="261572at2759"/>
<feature type="region of interest" description="Disordered" evidence="6">
    <location>
        <begin position="873"/>
        <end position="964"/>
    </location>
</feature>
<dbReference type="Gene3D" id="1.25.10.10">
    <property type="entry name" value="Leucine-rich Repeat Variant"/>
    <property type="match status" value="1"/>
</dbReference>
<dbReference type="InterPro" id="IPR011989">
    <property type="entry name" value="ARM-like"/>
</dbReference>
<comment type="caution">
    <text evidence="9">The sequence shown here is derived from an EMBL/GenBank/DDBJ whole genome shotgun (WGS) entry which is preliminary data.</text>
</comment>
<evidence type="ECO:0000256" key="1">
    <source>
        <dbReference type="ARBA" id="ARBA00006308"/>
    </source>
</evidence>
<protein>
    <recommendedName>
        <fullName evidence="2 5">26S proteasome non-ATPase regulatory subunit 1</fullName>
    </recommendedName>
</protein>
<dbReference type="GO" id="GO:0042176">
    <property type="term" value="P:regulation of protein catabolic process"/>
    <property type="evidence" value="ECO:0007669"/>
    <property type="project" value="UniProtKB-UniRule"/>
</dbReference>
<dbReference type="GO" id="GO:0030234">
    <property type="term" value="F:enzyme regulator activity"/>
    <property type="evidence" value="ECO:0007669"/>
    <property type="project" value="UniProtKB-UniRule"/>
</dbReference>
<dbReference type="InterPro" id="IPR016642">
    <property type="entry name" value="26S_Psome_Rpn2"/>
</dbReference>
<comment type="subunit">
    <text evidence="5">Component of the 19S proteasome regulatory particle complex. The 26S proteasome consists of a 20S core particle (CP) and two 19S regulatory subunits (RP).</text>
</comment>
<feature type="compositionally biased region" description="Basic and acidic residues" evidence="6">
    <location>
        <begin position="902"/>
        <end position="911"/>
    </location>
</feature>
<dbReference type="STRING" id="2018661.A0A2A2LLB6"/>
<dbReference type="GO" id="GO:0034515">
    <property type="term" value="C:proteasome storage granule"/>
    <property type="evidence" value="ECO:0007669"/>
    <property type="project" value="TreeGrafter"/>
</dbReference>
<sequence>MLSVGLLHLWKNSSSVIGVPFLELLGSERTSNEDKLEIISVFTEWETLTNTWFQAADYLVYLEMLAEDKTFAGQKEAALLASKVTYCLEQYDRALTLALAAGDRFSLSPKQSSNIAGNMDELFVNKMISVALDNYKAAMKEGVQPDARLEALINKIFSQAISKKDFRYAINLALETRRVDIIKQAIVSSPDKTTLLTETLAKALDSSIDSSLRSKVLTILFNIFNEETERDFVALTNCLIRLDKPSDVGSMLNLLLQQKPDGDLIAYQIGFDLYENASQSFISRVLTHLASETETAAAGPSSAVPADASQTASAPSNAAAQSTPADSAPTSTAPPADAQKKILGLLNVWESSTPVSRLRSILKGEETIRHHMQFLIKNNKTDMLILKEMKDCVRTATTHNATLLANGIMHLGTTCDDFLRDNLEWIGKATNWNKFNAVSSLGLIHKGHEAAAMKLLDPYLPKTEADQFGFKEGGALFALGLIHANHGNAATVKYLREQLTSAQTNSLRHGACLGLGLAAMGTHDQEIYVQLRDALFQDEAVTGEAAGVAMGLVMVGSLNSDIYKEMYQYANETQHDKIHRGLRTGIALLAYGKQEEAEPWANELLNNRANAIMRSTGVLVLAMAYVGSGKADVATRLLEKVASDPNNDVKRFAVTAIGFLLSSDPELCLSYVGMLIEHFNSHVRYGAAMALGIACAGTGYKEAIALIEPLLNAKENFVRQGAVISLAFILIQQSEASCSKVVDFRKQITKMVTEKGEDAMAKFGAIIAQGILDAGGRNLTISLHNRNGFPDLCGVVGMMVFQQYWYWHSMVNFVSLATKPTCLIALNRNLAMPKMEFRCNAKASLFAYPPPLESKKKEETKVETAVLSITNKKKTQLARKEKKEETSAAAAGTGTGAGAVKTEVKTEEGKQAEGGTVQVKEEKMDVDTEGGAPAATAQNAGAAAGSQSKEEEKKAEPEPSTHLIENPCRVVRLQLKTLVMPEGSRYKPVKNIQLGGIIMAADTKPAEKEELVVQVAAGGTTTTQSAEEKEPHATFEIDLSHY</sequence>
<evidence type="ECO:0000256" key="5">
    <source>
        <dbReference type="PIRNR" id="PIRNR015947"/>
    </source>
</evidence>
<dbReference type="AlphaFoldDB" id="A0A2A2LLB6"/>
<dbReference type="PANTHER" id="PTHR10943">
    <property type="entry name" value="26S PROTEASOME NON-ATPASE REGULATORY SUBUNIT"/>
    <property type="match status" value="1"/>
</dbReference>
<evidence type="ECO:0000256" key="6">
    <source>
        <dbReference type="SAM" id="MobiDB-lite"/>
    </source>
</evidence>
<keyword evidence="3" id="KW-0677">Repeat</keyword>
<dbReference type="InterPro" id="IPR016024">
    <property type="entry name" value="ARM-type_fold"/>
</dbReference>
<dbReference type="InterPro" id="IPR040623">
    <property type="entry name" value="RPN2_C"/>
</dbReference>
<feature type="region of interest" description="Disordered" evidence="6">
    <location>
        <begin position="1020"/>
        <end position="1042"/>
    </location>
</feature>
<keyword evidence="10" id="KW-1185">Reference proteome</keyword>
<dbReference type="FunFam" id="1.25.10.10:FF:000017">
    <property type="entry name" value="26S proteasome non-ATPase regulatory subunit 1"/>
    <property type="match status" value="1"/>
</dbReference>
<feature type="compositionally biased region" description="Basic and acidic residues" evidence="6">
    <location>
        <begin position="948"/>
        <end position="959"/>
    </location>
</feature>
<dbReference type="Pfam" id="PF01851">
    <property type="entry name" value="PC_rep"/>
    <property type="match status" value="3"/>
</dbReference>
<evidence type="ECO:0000259" key="8">
    <source>
        <dbReference type="Pfam" id="PF21505"/>
    </source>
</evidence>
<dbReference type="Pfam" id="PF21505">
    <property type="entry name" value="RPN2_N"/>
    <property type="match status" value="1"/>
</dbReference>
<reference evidence="9 10" key="1">
    <citation type="journal article" date="2017" name="Curr. Biol.">
        <title>Genome architecture and evolution of a unichromosomal asexual nematode.</title>
        <authorList>
            <person name="Fradin H."/>
            <person name="Zegar C."/>
            <person name="Gutwein M."/>
            <person name="Lucas J."/>
            <person name="Kovtun M."/>
            <person name="Corcoran D."/>
            <person name="Baugh L.R."/>
            <person name="Kiontke K."/>
            <person name="Gunsalus K."/>
            <person name="Fitch D.H."/>
            <person name="Piano F."/>
        </authorList>
    </citation>
    <scope>NUCLEOTIDE SEQUENCE [LARGE SCALE GENOMIC DNA]</scope>
    <source>
        <strain evidence="9">PF1309</strain>
    </source>
</reference>
<comment type="similarity">
    <text evidence="1 5">Belongs to the proteasome subunit S1 family.</text>
</comment>
<dbReference type="PIRSF" id="PIRSF015947">
    <property type="entry name" value="26S_Psome_Rpn2"/>
    <property type="match status" value="1"/>
</dbReference>
<dbReference type="GO" id="GO:0008540">
    <property type="term" value="C:proteasome regulatory particle, base subcomplex"/>
    <property type="evidence" value="ECO:0007669"/>
    <property type="project" value="UniProtKB-UniRule"/>
</dbReference>
<evidence type="ECO:0000256" key="2">
    <source>
        <dbReference type="ARBA" id="ARBA00014929"/>
    </source>
</evidence>
<keyword evidence="4 5" id="KW-0647">Proteasome</keyword>
<proteinExistence type="inferred from homology"/>
<evidence type="ECO:0000313" key="10">
    <source>
        <dbReference type="Proteomes" id="UP000218231"/>
    </source>
</evidence>
<evidence type="ECO:0000256" key="4">
    <source>
        <dbReference type="ARBA" id="ARBA00022942"/>
    </source>
</evidence>
<evidence type="ECO:0000313" key="9">
    <source>
        <dbReference type="EMBL" id="PAV86940.1"/>
    </source>
</evidence>
<feature type="compositionally biased region" description="Basic and acidic residues" evidence="6">
    <location>
        <begin position="1026"/>
        <end position="1042"/>
    </location>
</feature>
<dbReference type="Pfam" id="PF18004">
    <property type="entry name" value="RPN2_C"/>
    <property type="match status" value="1"/>
</dbReference>
<feature type="domain" description="26S proteasome non-ATPase regulatory subunit 1/RPN2 N-terminal" evidence="8">
    <location>
        <begin position="47"/>
        <end position="295"/>
    </location>
</feature>
<gene>
    <name evidence="9" type="ORF">WR25_03388</name>
</gene>
<accession>A0A2A2LLB6</accession>
<comment type="function">
    <text evidence="5">Component of the 26S proteasome, a multiprotein complex involved in the ATP-dependent degradation of ubiquitinated proteins. This complex plays a key role in the maintenance of protein homeostasis by removing misfolded or damaged proteins, which could impair cellular functions, and by removing proteins whose functions are no longer required. Therefore, the proteasome participates in numerous cellular processes, including cell cycle progression, apoptosis, or DNA damage repair.</text>
</comment>
<feature type="region of interest" description="Disordered" evidence="6">
    <location>
        <begin position="297"/>
        <end position="336"/>
    </location>
</feature>
<organism evidence="9 10">
    <name type="scientific">Diploscapter pachys</name>
    <dbReference type="NCBI Taxonomy" id="2018661"/>
    <lineage>
        <taxon>Eukaryota</taxon>
        <taxon>Metazoa</taxon>
        <taxon>Ecdysozoa</taxon>
        <taxon>Nematoda</taxon>
        <taxon>Chromadorea</taxon>
        <taxon>Rhabditida</taxon>
        <taxon>Rhabditina</taxon>
        <taxon>Rhabditomorpha</taxon>
        <taxon>Rhabditoidea</taxon>
        <taxon>Rhabditidae</taxon>
        <taxon>Diploscapter</taxon>
    </lineage>
</organism>
<dbReference type="GO" id="GO:0043161">
    <property type="term" value="P:proteasome-mediated ubiquitin-dependent protein catabolic process"/>
    <property type="evidence" value="ECO:0007669"/>
    <property type="project" value="TreeGrafter"/>
</dbReference>
<dbReference type="EMBL" id="LIAE01006617">
    <property type="protein sequence ID" value="PAV86940.1"/>
    <property type="molecule type" value="Genomic_DNA"/>
</dbReference>
<dbReference type="Pfam" id="PF13646">
    <property type="entry name" value="HEAT_2"/>
    <property type="match status" value="1"/>
</dbReference>
<evidence type="ECO:0000256" key="3">
    <source>
        <dbReference type="ARBA" id="ARBA00022737"/>
    </source>
</evidence>
<dbReference type="InterPro" id="IPR048570">
    <property type="entry name" value="PSMD1_RPN2_N"/>
</dbReference>
<dbReference type="GO" id="GO:0005634">
    <property type="term" value="C:nucleus"/>
    <property type="evidence" value="ECO:0007669"/>
    <property type="project" value="TreeGrafter"/>
</dbReference>
<dbReference type="InterPro" id="IPR002015">
    <property type="entry name" value="Proteasome/cyclosome_rpt"/>
</dbReference>
<feature type="domain" description="26S proteasome regulatory subunit RPN2 C-terminal" evidence="7">
    <location>
        <begin position="821"/>
        <end position="1012"/>
    </location>
</feature>
<feature type="compositionally biased region" description="Low complexity" evidence="6">
    <location>
        <begin position="318"/>
        <end position="336"/>
    </location>
</feature>
<name>A0A2A2LLB6_9BILA</name>